<name>A0A7S2RZT9_9STRA</name>
<evidence type="ECO:0000313" key="1">
    <source>
        <dbReference type="EMBL" id="CAD9685425.1"/>
    </source>
</evidence>
<accession>A0A7S2RZT9</accession>
<proteinExistence type="predicted"/>
<organism evidence="1">
    <name type="scientific">Mucochytrium quahogii</name>
    <dbReference type="NCBI Taxonomy" id="96639"/>
    <lineage>
        <taxon>Eukaryota</taxon>
        <taxon>Sar</taxon>
        <taxon>Stramenopiles</taxon>
        <taxon>Bigyra</taxon>
        <taxon>Labyrinthulomycetes</taxon>
        <taxon>Thraustochytrida</taxon>
        <taxon>Thraustochytriidae</taxon>
        <taxon>Mucochytrium</taxon>
    </lineage>
</organism>
<gene>
    <name evidence="1" type="ORF">QSP1433_LOCUS8798</name>
</gene>
<protein>
    <submittedName>
        <fullName evidence="1">Uncharacterized protein</fullName>
    </submittedName>
</protein>
<dbReference type="EMBL" id="HBHK01014001">
    <property type="protein sequence ID" value="CAD9685425.1"/>
    <property type="molecule type" value="Transcribed_RNA"/>
</dbReference>
<reference evidence="1" key="1">
    <citation type="submission" date="2021-01" db="EMBL/GenBank/DDBJ databases">
        <authorList>
            <person name="Corre E."/>
            <person name="Pelletier E."/>
            <person name="Niang G."/>
            <person name="Scheremetjew M."/>
            <person name="Finn R."/>
            <person name="Kale V."/>
            <person name="Holt S."/>
            <person name="Cochrane G."/>
            <person name="Meng A."/>
            <person name="Brown T."/>
            <person name="Cohen L."/>
        </authorList>
    </citation>
    <scope>NUCLEOTIDE SEQUENCE</scope>
    <source>
        <strain evidence="1">NY070348D</strain>
    </source>
</reference>
<sequence>MERFLDAQEWLIPHSLCFTNDTQTKNTNLLRAECAFVFGAMECCLELVEGNIPIEIGVVEGDCLLVKFRHVQKDRELVYILDHKKILHQRIRVVGEDAQFNFSNLQMLVRGPKKALETICQLVNGFLELKKDVPSLQVDVSVDYPRRPDIILSRRFKRDYQIESVFADHLLCARRECHASPLRKTSKSPGRTKNEIDMAIMSERDKLLDTLLLI</sequence>
<dbReference type="AlphaFoldDB" id="A0A7S2RZT9"/>